<evidence type="ECO:0000256" key="4">
    <source>
        <dbReference type="ARBA" id="ARBA00022837"/>
    </source>
</evidence>
<evidence type="ECO:0000256" key="1">
    <source>
        <dbReference type="ARBA" id="ARBA00007963"/>
    </source>
</evidence>
<evidence type="ECO:0000259" key="5">
    <source>
        <dbReference type="Pfam" id="PF01951"/>
    </source>
</evidence>
<dbReference type="Pfam" id="PF01951">
    <property type="entry name" value="Archease"/>
    <property type="match status" value="1"/>
</dbReference>
<name>A0ABN8X401_9GAMM</name>
<keyword evidence="2" id="KW-0819">tRNA processing</keyword>
<dbReference type="SUPFAM" id="SSF69819">
    <property type="entry name" value="MTH1598-like"/>
    <property type="match status" value="1"/>
</dbReference>
<accession>A0ABN8X401</accession>
<protein>
    <submittedName>
        <fullName evidence="6">Archease domain-containing protein</fullName>
    </submittedName>
</protein>
<sequence>MRQFMNTQTGHSKTDINPPRWELFPHVADMGVRGYGRTIEEAFSHAAEALTAVICDPTEVEVRTPVEIHCEAPDVESLLVDWLNALVYEMAVRQMVFCRFDVRVNIYFDSAALEATVWGEQVERERHQPAVEVKGATYTELKVYRDENAGAWIAQCVVDV</sequence>
<evidence type="ECO:0000256" key="3">
    <source>
        <dbReference type="ARBA" id="ARBA00022723"/>
    </source>
</evidence>
<dbReference type="EMBL" id="OX458333">
    <property type="protein sequence ID" value="CAI8773428.1"/>
    <property type="molecule type" value="Genomic_DNA"/>
</dbReference>
<dbReference type="PANTHER" id="PTHR12682:SF11">
    <property type="entry name" value="PROTEIN ARCHEASE"/>
    <property type="match status" value="1"/>
</dbReference>
<evidence type="ECO:0000256" key="2">
    <source>
        <dbReference type="ARBA" id="ARBA00022694"/>
    </source>
</evidence>
<dbReference type="PANTHER" id="PTHR12682">
    <property type="entry name" value="ARCHEASE"/>
    <property type="match status" value="1"/>
</dbReference>
<evidence type="ECO:0000313" key="6">
    <source>
        <dbReference type="EMBL" id="CAI8773428.1"/>
    </source>
</evidence>
<dbReference type="InterPro" id="IPR002804">
    <property type="entry name" value="Archease"/>
</dbReference>
<organism evidence="6 7">
    <name type="scientific">Methylocaldum szegediense</name>
    <dbReference type="NCBI Taxonomy" id="73780"/>
    <lineage>
        <taxon>Bacteria</taxon>
        <taxon>Pseudomonadati</taxon>
        <taxon>Pseudomonadota</taxon>
        <taxon>Gammaproteobacteria</taxon>
        <taxon>Methylococcales</taxon>
        <taxon>Methylococcaceae</taxon>
        <taxon>Methylocaldum</taxon>
    </lineage>
</organism>
<gene>
    <name evidence="6" type="ORF">MSZNOR_1077</name>
</gene>
<comment type="similarity">
    <text evidence="1">Belongs to the archease family.</text>
</comment>
<feature type="domain" description="Archease" evidence="5">
    <location>
        <begin position="21"/>
        <end position="160"/>
    </location>
</feature>
<evidence type="ECO:0000313" key="7">
    <source>
        <dbReference type="Proteomes" id="UP001162030"/>
    </source>
</evidence>
<dbReference type="InterPro" id="IPR036820">
    <property type="entry name" value="Archease_dom_sf"/>
</dbReference>
<keyword evidence="3" id="KW-0479">Metal-binding</keyword>
<proteinExistence type="inferred from homology"/>
<dbReference type="InterPro" id="IPR023572">
    <property type="entry name" value="Archease_dom"/>
</dbReference>
<reference evidence="6 7" key="1">
    <citation type="submission" date="2023-03" db="EMBL/GenBank/DDBJ databases">
        <authorList>
            <person name="Pearce D."/>
        </authorList>
    </citation>
    <scope>NUCLEOTIDE SEQUENCE [LARGE SCALE GENOMIC DNA]</scope>
    <source>
        <strain evidence="6">Msz</strain>
    </source>
</reference>
<keyword evidence="7" id="KW-1185">Reference proteome</keyword>
<dbReference type="Gene3D" id="3.55.10.10">
    <property type="entry name" value="Archease domain"/>
    <property type="match status" value="1"/>
</dbReference>
<dbReference type="Proteomes" id="UP001162030">
    <property type="component" value="Chromosome"/>
</dbReference>
<keyword evidence="4" id="KW-0106">Calcium</keyword>